<evidence type="ECO:0000313" key="3">
    <source>
        <dbReference type="EMBL" id="KAK0614998.1"/>
    </source>
</evidence>
<evidence type="ECO:0000313" key="4">
    <source>
        <dbReference type="Proteomes" id="UP001174934"/>
    </source>
</evidence>
<feature type="domain" description="DNA/RNA-binding protein Alba-like" evidence="2">
    <location>
        <begin position="81"/>
        <end position="155"/>
    </location>
</feature>
<feature type="compositionally biased region" description="Low complexity" evidence="1">
    <location>
        <begin position="45"/>
        <end position="57"/>
    </location>
</feature>
<gene>
    <name evidence="3" type="ORF">B0T17DRAFT_540796</name>
</gene>
<protein>
    <recommendedName>
        <fullName evidence="2">DNA/RNA-binding protein Alba-like domain-containing protein</fullName>
    </recommendedName>
</protein>
<feature type="region of interest" description="Disordered" evidence="1">
    <location>
        <begin position="198"/>
        <end position="218"/>
    </location>
</feature>
<sequence length="285" mass="31333">MTTPGQMRLHAQNPAKRKLPTENHDDPTAKKQRVVANISGGSGSNGSTTTTTTTTTNAPSPYLQLHEPLLARLSPKYNVKAMSVMPSTSISKHVDKALQHLGRFSVWDRSVAPGVVLLSAKAGASTKLITISELIRRRIGESEQKWYQYNVLSETESAVPLPTPTQQQQLQLQLQQADEQSVVEDTFMAVDGGAKSASAIAETEHGGSNTNDKNNSHADDYFETSNLMTIHDRALEPPRVRHTTYMSVLVSRVPLDELRSLRNIGLQTNEHQIESLRKKMMGVLG</sequence>
<name>A0AA39WGK2_9PEZI</name>
<dbReference type="EMBL" id="JAULSR010000007">
    <property type="protein sequence ID" value="KAK0614998.1"/>
    <property type="molecule type" value="Genomic_DNA"/>
</dbReference>
<accession>A0AA39WGK2</accession>
<feature type="compositionally biased region" description="Basic and acidic residues" evidence="1">
    <location>
        <begin position="19"/>
        <end position="29"/>
    </location>
</feature>
<dbReference type="Proteomes" id="UP001174934">
    <property type="component" value="Unassembled WGS sequence"/>
</dbReference>
<proteinExistence type="predicted"/>
<evidence type="ECO:0000256" key="1">
    <source>
        <dbReference type="SAM" id="MobiDB-lite"/>
    </source>
</evidence>
<keyword evidence="4" id="KW-1185">Reference proteome</keyword>
<organism evidence="3 4">
    <name type="scientific">Bombardia bombarda</name>
    <dbReference type="NCBI Taxonomy" id="252184"/>
    <lineage>
        <taxon>Eukaryota</taxon>
        <taxon>Fungi</taxon>
        <taxon>Dikarya</taxon>
        <taxon>Ascomycota</taxon>
        <taxon>Pezizomycotina</taxon>
        <taxon>Sordariomycetes</taxon>
        <taxon>Sordariomycetidae</taxon>
        <taxon>Sordariales</taxon>
        <taxon>Lasiosphaeriaceae</taxon>
        <taxon>Bombardia</taxon>
    </lineage>
</organism>
<dbReference type="InterPro" id="IPR002775">
    <property type="entry name" value="DNA/RNA-bd_Alba-like"/>
</dbReference>
<reference evidence="3" key="1">
    <citation type="submission" date="2023-06" db="EMBL/GenBank/DDBJ databases">
        <title>Genome-scale phylogeny and comparative genomics of the fungal order Sordariales.</title>
        <authorList>
            <consortium name="Lawrence Berkeley National Laboratory"/>
            <person name="Hensen N."/>
            <person name="Bonometti L."/>
            <person name="Westerberg I."/>
            <person name="Brannstrom I.O."/>
            <person name="Guillou S."/>
            <person name="Cros-Aarteil S."/>
            <person name="Calhoun S."/>
            <person name="Haridas S."/>
            <person name="Kuo A."/>
            <person name="Mondo S."/>
            <person name="Pangilinan J."/>
            <person name="Riley R."/>
            <person name="LaButti K."/>
            <person name="Andreopoulos B."/>
            <person name="Lipzen A."/>
            <person name="Chen C."/>
            <person name="Yanf M."/>
            <person name="Daum C."/>
            <person name="Ng V."/>
            <person name="Clum A."/>
            <person name="Steindorff A."/>
            <person name="Ohm R."/>
            <person name="Martin F."/>
            <person name="Silar P."/>
            <person name="Natvig D."/>
            <person name="Lalanne C."/>
            <person name="Gautier V."/>
            <person name="Ament-velasquez S.L."/>
            <person name="Kruys A."/>
            <person name="Hutchinson M.I."/>
            <person name="Powell A.J."/>
            <person name="Barry K."/>
            <person name="Miller A.N."/>
            <person name="Grigoriev I.V."/>
            <person name="Debuchy R."/>
            <person name="Gladieux P."/>
            <person name="Thoren M.H."/>
            <person name="Johannesson H."/>
        </authorList>
    </citation>
    <scope>NUCLEOTIDE SEQUENCE</scope>
    <source>
        <strain evidence="3">SMH3391-2</strain>
    </source>
</reference>
<feature type="region of interest" description="Disordered" evidence="1">
    <location>
        <begin position="1"/>
        <end position="61"/>
    </location>
</feature>
<dbReference type="GO" id="GO:0003676">
    <property type="term" value="F:nucleic acid binding"/>
    <property type="evidence" value="ECO:0007669"/>
    <property type="project" value="InterPro"/>
</dbReference>
<evidence type="ECO:0000259" key="2">
    <source>
        <dbReference type="Pfam" id="PF01918"/>
    </source>
</evidence>
<dbReference type="AlphaFoldDB" id="A0AA39WGK2"/>
<dbReference type="Pfam" id="PF01918">
    <property type="entry name" value="Alba"/>
    <property type="match status" value="1"/>
</dbReference>
<comment type="caution">
    <text evidence="3">The sequence shown here is derived from an EMBL/GenBank/DDBJ whole genome shotgun (WGS) entry which is preliminary data.</text>
</comment>